<protein>
    <submittedName>
        <fullName evidence="2">Uncharacterized protein</fullName>
    </submittedName>
</protein>
<name>A0A9W9YQN9_9CNID</name>
<evidence type="ECO:0000313" key="2">
    <source>
        <dbReference type="EMBL" id="KAJ7358839.1"/>
    </source>
</evidence>
<dbReference type="AlphaFoldDB" id="A0A9W9YQN9"/>
<dbReference type="EMBL" id="MU827314">
    <property type="protein sequence ID" value="KAJ7358839.1"/>
    <property type="molecule type" value="Genomic_DNA"/>
</dbReference>
<evidence type="ECO:0000256" key="1">
    <source>
        <dbReference type="SAM" id="MobiDB-lite"/>
    </source>
</evidence>
<feature type="region of interest" description="Disordered" evidence="1">
    <location>
        <begin position="36"/>
        <end position="63"/>
    </location>
</feature>
<gene>
    <name evidence="2" type="ORF">OS493_020675</name>
</gene>
<organism evidence="2 3">
    <name type="scientific">Desmophyllum pertusum</name>
    <dbReference type="NCBI Taxonomy" id="174260"/>
    <lineage>
        <taxon>Eukaryota</taxon>
        <taxon>Metazoa</taxon>
        <taxon>Cnidaria</taxon>
        <taxon>Anthozoa</taxon>
        <taxon>Hexacorallia</taxon>
        <taxon>Scleractinia</taxon>
        <taxon>Caryophylliina</taxon>
        <taxon>Caryophylliidae</taxon>
        <taxon>Desmophyllum</taxon>
    </lineage>
</organism>
<comment type="caution">
    <text evidence="2">The sequence shown here is derived from an EMBL/GenBank/DDBJ whole genome shotgun (WGS) entry which is preliminary data.</text>
</comment>
<keyword evidence="3" id="KW-1185">Reference proteome</keyword>
<evidence type="ECO:0000313" key="3">
    <source>
        <dbReference type="Proteomes" id="UP001163046"/>
    </source>
</evidence>
<dbReference type="OrthoDB" id="5986336at2759"/>
<accession>A0A9W9YQN9</accession>
<reference evidence="2" key="1">
    <citation type="submission" date="2023-01" db="EMBL/GenBank/DDBJ databases">
        <title>Genome assembly of the deep-sea coral Lophelia pertusa.</title>
        <authorList>
            <person name="Herrera S."/>
            <person name="Cordes E."/>
        </authorList>
    </citation>
    <scope>NUCLEOTIDE SEQUENCE</scope>
    <source>
        <strain evidence="2">USNM1676648</strain>
        <tissue evidence="2">Polyp</tissue>
    </source>
</reference>
<dbReference type="Proteomes" id="UP001163046">
    <property type="component" value="Unassembled WGS sequence"/>
</dbReference>
<sequence length="156" mass="17608">MHGDNNAADSDGPVSIPAICPVILTKESLLVNNTSRRQSLFVPQEDSEDSDESSTPADYDESRKQLNHFLQLRDVSPVRHVLSVPWNTAHERTKRRYVGKAEQCISAMLDVLAPENSQELWKELCDRHTVGRGDRKVSTAEVKKRRSFSVHLQKAT</sequence>
<proteinExistence type="predicted"/>